<dbReference type="GO" id="GO:0003824">
    <property type="term" value="F:catalytic activity"/>
    <property type="evidence" value="ECO:0007669"/>
    <property type="project" value="InterPro"/>
</dbReference>
<dbReference type="SUPFAM" id="SSF56219">
    <property type="entry name" value="DNase I-like"/>
    <property type="match status" value="1"/>
</dbReference>
<dbReference type="OrthoDB" id="6142361at2759"/>
<proteinExistence type="predicted"/>
<sequence length="479" mass="54628">MQRVAHVSLLNMMLSNNYDSSHGASSVVSQAEEVPGSLPRRSPPQATGEPKNRLKILQWNCESISNKKLQLTNKLKNADIDIACMQESHLQPHPKHGNRFTIRGYQTFKQDRKNGPKGGVITLVRNDIPASEVQVETGDRAEMIGVKIYLNNKEITIYNCYCPPRKEHVLHAMNISEHCIVVGDFNSHSPSWGYPEQDDRGEEVEDWQTSSNLLLINDAEDPPTYYSRSWMTTSTPDLAFATEDIALKTCREVDNQLGGSDHRPIILTIDNLAQRREAPHFTRWNYKKANWDLFRSLTNEMSLGLNARSHKVDRVAKKITELTLNAAKRAIPRGSRKNYRPFWTEELEDLENEVNKARKDAEENPSLDSNIKLKETTARLRRETISTQRKGWQEKTASLNLEKDGGKLWNLMATLNGEKTKTGPVILEKEGATVTGKRAANLFIKQYADISDIEIDRDRRRQVNLDIQELKEALLQLYL</sequence>
<dbReference type="InterPro" id="IPR005135">
    <property type="entry name" value="Endo/exonuclease/phosphatase"/>
</dbReference>
<gene>
    <name evidence="3" type="ORF">EGW08_010473</name>
</gene>
<feature type="region of interest" description="Disordered" evidence="1">
    <location>
        <begin position="20"/>
        <end position="50"/>
    </location>
</feature>
<dbReference type="InterPro" id="IPR052560">
    <property type="entry name" value="RdDP_mobile_element"/>
</dbReference>
<evidence type="ECO:0000313" key="3">
    <source>
        <dbReference type="EMBL" id="RUS81781.1"/>
    </source>
</evidence>
<dbReference type="Pfam" id="PF14529">
    <property type="entry name" value="Exo_endo_phos_2"/>
    <property type="match status" value="1"/>
</dbReference>
<dbReference type="InterPro" id="IPR036691">
    <property type="entry name" value="Endo/exonu/phosph_ase_sf"/>
</dbReference>
<evidence type="ECO:0000259" key="2">
    <source>
        <dbReference type="Pfam" id="PF14529"/>
    </source>
</evidence>
<dbReference type="Gene3D" id="3.60.10.10">
    <property type="entry name" value="Endonuclease/exonuclease/phosphatase"/>
    <property type="match status" value="1"/>
</dbReference>
<organism evidence="3 4">
    <name type="scientific">Elysia chlorotica</name>
    <name type="common">Eastern emerald elysia</name>
    <name type="synonym">Sea slug</name>
    <dbReference type="NCBI Taxonomy" id="188477"/>
    <lineage>
        <taxon>Eukaryota</taxon>
        <taxon>Metazoa</taxon>
        <taxon>Spiralia</taxon>
        <taxon>Lophotrochozoa</taxon>
        <taxon>Mollusca</taxon>
        <taxon>Gastropoda</taxon>
        <taxon>Heterobranchia</taxon>
        <taxon>Euthyneura</taxon>
        <taxon>Panpulmonata</taxon>
        <taxon>Sacoglossa</taxon>
        <taxon>Placobranchoidea</taxon>
        <taxon>Plakobranchidae</taxon>
        <taxon>Elysia</taxon>
    </lineage>
</organism>
<dbReference type="AlphaFoldDB" id="A0A3S1A3H1"/>
<feature type="compositionally biased region" description="Polar residues" evidence="1">
    <location>
        <begin position="20"/>
        <end position="29"/>
    </location>
</feature>
<dbReference type="STRING" id="188477.A0A3S1A3H1"/>
<protein>
    <recommendedName>
        <fullName evidence="2">Endonuclease/exonuclease/phosphatase domain-containing protein</fullName>
    </recommendedName>
</protein>
<dbReference type="PANTHER" id="PTHR36688:SF2">
    <property type="entry name" value="ENDONUCLEASE_EXONUCLEASE_PHOSPHATASE DOMAIN-CONTAINING PROTEIN"/>
    <property type="match status" value="1"/>
</dbReference>
<evidence type="ECO:0000313" key="4">
    <source>
        <dbReference type="Proteomes" id="UP000271974"/>
    </source>
</evidence>
<evidence type="ECO:0000256" key="1">
    <source>
        <dbReference type="SAM" id="MobiDB-lite"/>
    </source>
</evidence>
<accession>A0A3S1A3H1</accession>
<dbReference type="EMBL" id="RQTK01000321">
    <property type="protein sequence ID" value="RUS81781.1"/>
    <property type="molecule type" value="Genomic_DNA"/>
</dbReference>
<feature type="domain" description="Endonuclease/exonuclease/phosphatase" evidence="2">
    <location>
        <begin position="155"/>
        <end position="266"/>
    </location>
</feature>
<reference evidence="3 4" key="1">
    <citation type="submission" date="2019-01" db="EMBL/GenBank/DDBJ databases">
        <title>A draft genome assembly of the solar-powered sea slug Elysia chlorotica.</title>
        <authorList>
            <person name="Cai H."/>
            <person name="Li Q."/>
            <person name="Fang X."/>
            <person name="Li J."/>
            <person name="Curtis N.E."/>
            <person name="Altenburger A."/>
            <person name="Shibata T."/>
            <person name="Feng M."/>
            <person name="Maeda T."/>
            <person name="Schwartz J.A."/>
            <person name="Shigenobu S."/>
            <person name="Lundholm N."/>
            <person name="Nishiyama T."/>
            <person name="Yang H."/>
            <person name="Hasebe M."/>
            <person name="Li S."/>
            <person name="Pierce S.K."/>
            <person name="Wang J."/>
        </authorList>
    </citation>
    <scope>NUCLEOTIDE SEQUENCE [LARGE SCALE GENOMIC DNA]</scope>
    <source>
        <strain evidence="3">EC2010</strain>
        <tissue evidence="3">Whole organism of an adult</tissue>
    </source>
</reference>
<dbReference type="Proteomes" id="UP000271974">
    <property type="component" value="Unassembled WGS sequence"/>
</dbReference>
<comment type="caution">
    <text evidence="3">The sequence shown here is derived from an EMBL/GenBank/DDBJ whole genome shotgun (WGS) entry which is preliminary data.</text>
</comment>
<keyword evidence="4" id="KW-1185">Reference proteome</keyword>
<dbReference type="PANTHER" id="PTHR36688">
    <property type="entry name" value="ENDO/EXONUCLEASE/PHOSPHATASE DOMAIN-CONTAINING PROTEIN"/>
    <property type="match status" value="1"/>
</dbReference>
<name>A0A3S1A3H1_ELYCH</name>